<comment type="caution">
    <text evidence="1">The sequence shown here is derived from an EMBL/GenBank/DDBJ whole genome shotgun (WGS) entry which is preliminary data.</text>
</comment>
<dbReference type="Proteomes" id="UP000078406">
    <property type="component" value="Unassembled WGS sequence"/>
</dbReference>
<dbReference type="AlphaFoldDB" id="A0A177XXJ1"/>
<sequence length="79" mass="8968">MSIQYCEKCETATEHDEIIKQKPSKYGTSRKEQFKAFISGFFASVAVGPALASLELVDRYVICQQCGFKKLENHGEEFQ</sequence>
<accession>A0A177XXJ1</accession>
<gene>
    <name evidence="1" type="ORF">APB76_15185</name>
</gene>
<reference evidence="1 2" key="1">
    <citation type="journal article" date="2016" name="Syst. Appl. Microbiol.">
        <title>Vibrio bivalvicida sp. nov., a novel larval pathogen for bivalve molluscs reared in a hatchery.</title>
        <authorList>
            <person name="Dubert J."/>
            <person name="Romalde J.L."/>
            <person name="Prado S."/>
            <person name="Barja J.L."/>
        </authorList>
    </citation>
    <scope>NUCLEOTIDE SEQUENCE [LARGE SCALE GENOMIC DNA]</scope>
    <source>
        <strain evidence="1 2">605</strain>
    </source>
</reference>
<dbReference type="EMBL" id="LLEI02000043">
    <property type="protein sequence ID" value="OAJ93303.1"/>
    <property type="molecule type" value="Genomic_DNA"/>
</dbReference>
<protein>
    <recommendedName>
        <fullName evidence="3">Pullulanase</fullName>
    </recommendedName>
</protein>
<evidence type="ECO:0008006" key="3">
    <source>
        <dbReference type="Google" id="ProtNLM"/>
    </source>
</evidence>
<evidence type="ECO:0000313" key="2">
    <source>
        <dbReference type="Proteomes" id="UP000078406"/>
    </source>
</evidence>
<proteinExistence type="predicted"/>
<evidence type="ECO:0000313" key="1">
    <source>
        <dbReference type="EMBL" id="OAJ93303.1"/>
    </source>
</evidence>
<dbReference type="RefSeq" id="WP_054961798.1">
    <property type="nucleotide sequence ID" value="NZ_LLEI02000043.1"/>
</dbReference>
<name>A0A177XXJ1_9VIBR</name>
<organism evidence="1 2">
    <name type="scientific">Vibrio bivalvicida</name>
    <dbReference type="NCBI Taxonomy" id="1276888"/>
    <lineage>
        <taxon>Bacteria</taxon>
        <taxon>Pseudomonadati</taxon>
        <taxon>Pseudomonadota</taxon>
        <taxon>Gammaproteobacteria</taxon>
        <taxon>Vibrionales</taxon>
        <taxon>Vibrionaceae</taxon>
        <taxon>Vibrio</taxon>
        <taxon>Vibrio oreintalis group</taxon>
    </lineage>
</organism>